<evidence type="ECO:0000256" key="1">
    <source>
        <dbReference type="ARBA" id="ARBA00008710"/>
    </source>
</evidence>
<dbReference type="Gene3D" id="2.30.110.10">
    <property type="entry name" value="Electron Transport, Fmn-binding Protein, Chain A"/>
    <property type="match status" value="1"/>
</dbReference>
<dbReference type="SUPFAM" id="SSF50475">
    <property type="entry name" value="FMN-binding split barrel"/>
    <property type="match status" value="1"/>
</dbReference>
<accession>A0A541BA82</accession>
<evidence type="ECO:0000256" key="2">
    <source>
        <dbReference type="ARBA" id="ARBA00049106"/>
    </source>
</evidence>
<dbReference type="Pfam" id="PF04075">
    <property type="entry name" value="F420H2_quin_red"/>
    <property type="match status" value="1"/>
</dbReference>
<organism evidence="3 4">
    <name type="scientific">Rhodococcus spelaei</name>
    <dbReference type="NCBI Taxonomy" id="2546320"/>
    <lineage>
        <taxon>Bacteria</taxon>
        <taxon>Bacillati</taxon>
        <taxon>Actinomycetota</taxon>
        <taxon>Actinomycetes</taxon>
        <taxon>Mycobacteriales</taxon>
        <taxon>Nocardiaceae</taxon>
        <taxon>Rhodococcus</taxon>
    </lineage>
</organism>
<dbReference type="GO" id="GO:0016491">
    <property type="term" value="F:oxidoreductase activity"/>
    <property type="evidence" value="ECO:0007669"/>
    <property type="project" value="InterPro"/>
</dbReference>
<evidence type="ECO:0000313" key="3">
    <source>
        <dbReference type="EMBL" id="TQF69240.1"/>
    </source>
</evidence>
<dbReference type="GO" id="GO:0005886">
    <property type="term" value="C:plasma membrane"/>
    <property type="evidence" value="ECO:0007669"/>
    <property type="project" value="TreeGrafter"/>
</dbReference>
<name>A0A541BA82_9NOCA</name>
<dbReference type="Proteomes" id="UP000316256">
    <property type="component" value="Unassembled WGS sequence"/>
</dbReference>
<sequence>MTYSYRDANFLQKMMRASGSIAPISWLYARTLHRIDPPVFRMTKGRRTFTGILTGLPMVMLTTTGARSGQPRTVPLVAVPDAGRLFVVASNYGQEGNPAWYHNLVKHPDATLTINGGAPRAVRAYEAEGAERERLWALDLEVYPGRASYQQRATGRRIPVMVLESVGD</sequence>
<keyword evidence="4" id="KW-1185">Reference proteome</keyword>
<reference evidence="3 4" key="1">
    <citation type="submission" date="2019-06" db="EMBL/GenBank/DDBJ databases">
        <title>Rhodococcus spaelei sp. nov., isolated from a cave.</title>
        <authorList>
            <person name="Lee S.D."/>
        </authorList>
    </citation>
    <scope>NUCLEOTIDE SEQUENCE [LARGE SCALE GENOMIC DNA]</scope>
    <source>
        <strain evidence="3 4">C9-5</strain>
    </source>
</reference>
<evidence type="ECO:0000313" key="4">
    <source>
        <dbReference type="Proteomes" id="UP000316256"/>
    </source>
</evidence>
<protein>
    <submittedName>
        <fullName evidence="3">Nitroreductase family deazaflavin-dependent oxidoreductase</fullName>
    </submittedName>
</protein>
<dbReference type="PANTHER" id="PTHR39428:SF1">
    <property type="entry name" value="F420H(2)-DEPENDENT QUINONE REDUCTASE RV1261C"/>
    <property type="match status" value="1"/>
</dbReference>
<dbReference type="EMBL" id="VIGH01000004">
    <property type="protein sequence ID" value="TQF69240.1"/>
    <property type="molecule type" value="Genomic_DNA"/>
</dbReference>
<dbReference type="PANTHER" id="PTHR39428">
    <property type="entry name" value="F420H(2)-DEPENDENT QUINONE REDUCTASE RV1261C"/>
    <property type="match status" value="1"/>
</dbReference>
<comment type="catalytic activity">
    <reaction evidence="2">
        <text>oxidized coenzyme F420-(gamma-L-Glu)(n) + a quinol + H(+) = reduced coenzyme F420-(gamma-L-Glu)(n) + a quinone</text>
        <dbReference type="Rhea" id="RHEA:39663"/>
        <dbReference type="Rhea" id="RHEA-COMP:12939"/>
        <dbReference type="Rhea" id="RHEA-COMP:14378"/>
        <dbReference type="ChEBI" id="CHEBI:15378"/>
        <dbReference type="ChEBI" id="CHEBI:24646"/>
        <dbReference type="ChEBI" id="CHEBI:132124"/>
        <dbReference type="ChEBI" id="CHEBI:133980"/>
        <dbReference type="ChEBI" id="CHEBI:139511"/>
    </reaction>
</comment>
<dbReference type="NCBIfam" id="TIGR00026">
    <property type="entry name" value="hi_GC_TIGR00026"/>
    <property type="match status" value="1"/>
</dbReference>
<dbReference type="InterPro" id="IPR004378">
    <property type="entry name" value="F420H2_quin_Rdtase"/>
</dbReference>
<dbReference type="OrthoDB" id="8225825at2"/>
<comment type="similarity">
    <text evidence="1">Belongs to the F420H(2)-dependent quinone reductase family.</text>
</comment>
<comment type="caution">
    <text evidence="3">The sequence shown here is derived from an EMBL/GenBank/DDBJ whole genome shotgun (WGS) entry which is preliminary data.</text>
</comment>
<gene>
    <name evidence="3" type="ORF">FK531_10875</name>
</gene>
<dbReference type="InterPro" id="IPR012349">
    <property type="entry name" value="Split_barrel_FMN-bd"/>
</dbReference>
<proteinExistence type="inferred from homology"/>
<dbReference type="GO" id="GO:0070967">
    <property type="term" value="F:coenzyme F420 binding"/>
    <property type="evidence" value="ECO:0007669"/>
    <property type="project" value="TreeGrafter"/>
</dbReference>
<dbReference type="RefSeq" id="WP_142099105.1">
    <property type="nucleotide sequence ID" value="NZ_VIGH01000004.1"/>
</dbReference>
<dbReference type="AlphaFoldDB" id="A0A541BA82"/>